<evidence type="ECO:0000313" key="4">
    <source>
        <dbReference type="Proteomes" id="UP000433876"/>
    </source>
</evidence>
<evidence type="ECO:0000256" key="1">
    <source>
        <dbReference type="ARBA" id="ARBA00006484"/>
    </source>
</evidence>
<evidence type="ECO:0000256" key="2">
    <source>
        <dbReference type="ARBA" id="ARBA00023002"/>
    </source>
</evidence>
<dbReference type="Proteomes" id="UP000433876">
    <property type="component" value="Unassembled WGS sequence"/>
</dbReference>
<dbReference type="AlphaFoldDB" id="A0A8S8ZME2"/>
<gene>
    <name evidence="3" type="ORF">SMACR_04551</name>
</gene>
<proteinExistence type="inferred from homology"/>
<evidence type="ECO:0000313" key="3">
    <source>
        <dbReference type="EMBL" id="KAA8630056.1"/>
    </source>
</evidence>
<dbReference type="EMBL" id="NMPR01000115">
    <property type="protein sequence ID" value="KAA8630056.1"/>
    <property type="molecule type" value="Genomic_DNA"/>
</dbReference>
<dbReference type="Pfam" id="PF00106">
    <property type="entry name" value="adh_short"/>
    <property type="match status" value="1"/>
</dbReference>
<keyword evidence="2" id="KW-0560">Oxidoreductase</keyword>
<sequence length="343" mass="37806">MSFSTTNGSANTGEIPLILGLPWNTPNSDFTVSNVTPTMHTSSYPAINPTLNPRISQAGRTVLITGSTAGIGFAMAKSFVTASASKVIITGRRQERIDKAVDDLRQHAKEINNEQTEVVGEKFDATKMEEIDAFWKKLADEGVVVDVLVLNAVGEMAMGGLCEEGGRTTMEIWEKLEANLRAPMRHTEIYMKQGKDRQKFLLNISTASCNMSHPEYSPALAAAAEYGFTKATAGLFFGYIAQQSDPEKFQVVNFHPGTIYSELWEYGLGVEKSALAFDDISLPADFAVWATTKEARFIHGRFVWAHWDVDEMKAAYAERFVKDKDLFRFGVCGLAGSNLHVIP</sequence>
<name>A0A8S8ZME2_SORMA</name>
<reference evidence="3 4" key="1">
    <citation type="submission" date="2017-07" db="EMBL/GenBank/DDBJ databases">
        <title>Genome sequence of the Sordaria macrospora wild type strain R19027.</title>
        <authorList>
            <person name="Nowrousian M."/>
            <person name="Teichert I."/>
            <person name="Kueck U."/>
        </authorList>
    </citation>
    <scope>NUCLEOTIDE SEQUENCE [LARGE SCALE GENOMIC DNA]</scope>
    <source>
        <strain evidence="3 4">R19027</strain>
        <tissue evidence="3">Mycelium</tissue>
    </source>
</reference>
<dbReference type="VEuPathDB" id="FungiDB:SMAC_04551"/>
<comment type="similarity">
    <text evidence="1">Belongs to the short-chain dehydrogenases/reductases (SDR) family.</text>
</comment>
<comment type="caution">
    <text evidence="3">The sequence shown here is derived from an EMBL/GenBank/DDBJ whole genome shotgun (WGS) entry which is preliminary data.</text>
</comment>
<dbReference type="SUPFAM" id="SSF51735">
    <property type="entry name" value="NAD(P)-binding Rossmann-fold domains"/>
    <property type="match status" value="1"/>
</dbReference>
<accession>A0A8S8ZME2</accession>
<dbReference type="Gene3D" id="3.40.50.720">
    <property type="entry name" value="NAD(P)-binding Rossmann-like Domain"/>
    <property type="match status" value="1"/>
</dbReference>
<dbReference type="InterPro" id="IPR002347">
    <property type="entry name" value="SDR_fam"/>
</dbReference>
<dbReference type="OMA" id="IDEDPYF"/>
<organism evidence="3 4">
    <name type="scientific">Sordaria macrospora</name>
    <dbReference type="NCBI Taxonomy" id="5147"/>
    <lineage>
        <taxon>Eukaryota</taxon>
        <taxon>Fungi</taxon>
        <taxon>Dikarya</taxon>
        <taxon>Ascomycota</taxon>
        <taxon>Pezizomycotina</taxon>
        <taxon>Sordariomycetes</taxon>
        <taxon>Sordariomycetidae</taxon>
        <taxon>Sordariales</taxon>
        <taxon>Sordariaceae</taxon>
        <taxon>Sordaria</taxon>
    </lineage>
</organism>
<dbReference type="CDD" id="cd05233">
    <property type="entry name" value="SDR_c"/>
    <property type="match status" value="1"/>
</dbReference>
<protein>
    <submittedName>
        <fullName evidence="3">Uncharacterized protein</fullName>
    </submittedName>
</protein>
<dbReference type="GO" id="GO:0016491">
    <property type="term" value="F:oxidoreductase activity"/>
    <property type="evidence" value="ECO:0007669"/>
    <property type="project" value="UniProtKB-KW"/>
</dbReference>
<dbReference type="InterPro" id="IPR036291">
    <property type="entry name" value="NAD(P)-bd_dom_sf"/>
</dbReference>
<dbReference type="GO" id="GO:0016020">
    <property type="term" value="C:membrane"/>
    <property type="evidence" value="ECO:0007669"/>
    <property type="project" value="TreeGrafter"/>
</dbReference>
<dbReference type="PANTHER" id="PTHR44196:SF1">
    <property type="entry name" value="DEHYDROGENASE_REDUCTASE SDR FAMILY MEMBER 7B"/>
    <property type="match status" value="1"/>
</dbReference>
<dbReference type="PANTHER" id="PTHR44196">
    <property type="entry name" value="DEHYDROGENASE/REDUCTASE SDR FAMILY MEMBER 7B"/>
    <property type="match status" value="1"/>
</dbReference>